<keyword evidence="3 4" id="KW-0472">Membrane</keyword>
<feature type="transmembrane region" description="Helical" evidence="4">
    <location>
        <begin position="75"/>
        <end position="98"/>
    </location>
</feature>
<dbReference type="PROSITE" id="PS00211">
    <property type="entry name" value="ABC_TRANSPORTER_1"/>
    <property type="match status" value="1"/>
</dbReference>
<keyword evidence="2 4" id="KW-1133">Transmembrane helix</keyword>
<feature type="domain" description="ABC transporter" evidence="5">
    <location>
        <begin position="362"/>
        <end position="608"/>
    </location>
</feature>
<dbReference type="AlphaFoldDB" id="A0A8S1LS17"/>
<evidence type="ECO:0000313" key="7">
    <source>
        <dbReference type="EMBL" id="CAD8070447.1"/>
    </source>
</evidence>
<protein>
    <submittedName>
        <fullName evidence="7">Uncharacterized protein</fullName>
    </submittedName>
</protein>
<organism evidence="7 8">
    <name type="scientific">Paramecium primaurelia</name>
    <dbReference type="NCBI Taxonomy" id="5886"/>
    <lineage>
        <taxon>Eukaryota</taxon>
        <taxon>Sar</taxon>
        <taxon>Alveolata</taxon>
        <taxon>Ciliophora</taxon>
        <taxon>Intramacronucleata</taxon>
        <taxon>Oligohymenophorea</taxon>
        <taxon>Peniculida</taxon>
        <taxon>Parameciidae</taxon>
        <taxon>Paramecium</taxon>
    </lineage>
</organism>
<evidence type="ECO:0000256" key="4">
    <source>
        <dbReference type="SAM" id="Phobius"/>
    </source>
</evidence>
<dbReference type="PANTHER" id="PTHR24221:SF503">
    <property type="entry name" value="MITOCHONDRIAL POTASSIUM CHANNEL ATP-BINDING SUBUNIT"/>
    <property type="match status" value="1"/>
</dbReference>
<feature type="domain" description="ABC transmembrane type-1" evidence="6">
    <location>
        <begin position="57"/>
        <end position="322"/>
    </location>
</feature>
<dbReference type="PROSITE" id="PS50893">
    <property type="entry name" value="ABC_TRANSPORTER_2"/>
    <property type="match status" value="1"/>
</dbReference>
<evidence type="ECO:0000256" key="2">
    <source>
        <dbReference type="ARBA" id="ARBA00022989"/>
    </source>
</evidence>
<sequence length="612" mass="70903">MNNKLLQTLKNKLQIQDSQIKLLQFYKKYCLPTSQTSNSIKSLQMKAYFNLIMNKSFFFGGPFCIKYGINMVSNPATIMYSPLFFIGYGVCYSAYVYFEGLRNRNLSEINILALREMSLQTYEHLLYLDAEFHLNTSSRSNIYSLYKAQKGIESNLRSLNQYFVPLLADISLTTAILCFNFGWPFFSSFLVTFVAYTAFTIRYSNYRRKIISQRKKQEKLADFTISQALDNLFTVKYFSAEKYELKRYNNLLEKLQQLSIDTFKTLATLNAIQRLILSMGLTVNLVLGVSGVQAGVITPGDLILIQSLMLQLIQPLFLLGTMHREWVESAIDMKDLLQIMTRVPKIQDLPNAKDFIYKTGSINIQDISFEHIENKQLFKNFNLQIKGGEWIVIVGESGIGKSTLFNLIFRLLDPSEGNISIDDQNIKTLKLESFRKYFGIVAQQSYFFNDSIKNNLLYGLDLIYDLTPEMIKQKEEEMKSLCKQLKLSKLIESLPNQYDTQMGDQANKFSGGEKQRLQIVRCLLRGAKILLLDEPTSALDQNNEQFFIETLEQVLKIQDLTVLIITHRLHLTKVADKILYLGKNCQFEYGTHDQLIQNHQSYNKYWEKYQKQ</sequence>
<dbReference type="InterPro" id="IPR011527">
    <property type="entry name" value="ABC1_TM_dom"/>
</dbReference>
<proteinExistence type="predicted"/>
<name>A0A8S1LS17_PARPR</name>
<dbReference type="SMART" id="SM00382">
    <property type="entry name" value="AAA"/>
    <property type="match status" value="1"/>
</dbReference>
<evidence type="ECO:0000256" key="3">
    <source>
        <dbReference type="ARBA" id="ARBA00023136"/>
    </source>
</evidence>
<feature type="transmembrane region" description="Helical" evidence="4">
    <location>
        <begin position="275"/>
        <end position="296"/>
    </location>
</feature>
<comment type="caution">
    <text evidence="7">The sequence shown here is derived from an EMBL/GenBank/DDBJ whole genome shotgun (WGS) entry which is preliminary data.</text>
</comment>
<dbReference type="InterPro" id="IPR003593">
    <property type="entry name" value="AAA+_ATPase"/>
</dbReference>
<dbReference type="InterPro" id="IPR017871">
    <property type="entry name" value="ABC_transporter-like_CS"/>
</dbReference>
<dbReference type="GO" id="GO:0140359">
    <property type="term" value="F:ABC-type transporter activity"/>
    <property type="evidence" value="ECO:0007669"/>
    <property type="project" value="InterPro"/>
</dbReference>
<evidence type="ECO:0000313" key="8">
    <source>
        <dbReference type="Proteomes" id="UP000688137"/>
    </source>
</evidence>
<evidence type="ECO:0000259" key="5">
    <source>
        <dbReference type="PROSITE" id="PS50893"/>
    </source>
</evidence>
<dbReference type="Pfam" id="PF00005">
    <property type="entry name" value="ABC_tran"/>
    <property type="match status" value="1"/>
</dbReference>
<evidence type="ECO:0000259" key="6">
    <source>
        <dbReference type="PROSITE" id="PS50929"/>
    </source>
</evidence>
<dbReference type="Pfam" id="PF00664">
    <property type="entry name" value="ABC_membrane"/>
    <property type="match status" value="1"/>
</dbReference>
<keyword evidence="1 4" id="KW-0812">Transmembrane</keyword>
<dbReference type="PROSITE" id="PS50929">
    <property type="entry name" value="ABC_TM1F"/>
    <property type="match status" value="1"/>
</dbReference>
<dbReference type="Proteomes" id="UP000688137">
    <property type="component" value="Unassembled WGS sequence"/>
</dbReference>
<evidence type="ECO:0000256" key="1">
    <source>
        <dbReference type="ARBA" id="ARBA00022692"/>
    </source>
</evidence>
<reference evidence="7" key="1">
    <citation type="submission" date="2021-01" db="EMBL/GenBank/DDBJ databases">
        <authorList>
            <consortium name="Genoscope - CEA"/>
            <person name="William W."/>
        </authorList>
    </citation>
    <scope>NUCLEOTIDE SEQUENCE</scope>
</reference>
<dbReference type="GO" id="GO:0005524">
    <property type="term" value="F:ATP binding"/>
    <property type="evidence" value="ECO:0007669"/>
    <property type="project" value="InterPro"/>
</dbReference>
<feature type="transmembrane region" description="Helical" evidence="4">
    <location>
        <begin position="47"/>
        <end position="69"/>
    </location>
</feature>
<accession>A0A8S1LS17</accession>
<dbReference type="CDD" id="cd18582">
    <property type="entry name" value="ABC_6TM_ATM1_ABCB7"/>
    <property type="match status" value="1"/>
</dbReference>
<dbReference type="PANTHER" id="PTHR24221">
    <property type="entry name" value="ATP-BINDING CASSETTE SUB-FAMILY B"/>
    <property type="match status" value="1"/>
</dbReference>
<feature type="transmembrane region" description="Helical" evidence="4">
    <location>
        <begin position="189"/>
        <end position="206"/>
    </location>
</feature>
<gene>
    <name evidence="7" type="ORF">PPRIM_AZ9-3.1.T0450248</name>
</gene>
<dbReference type="GO" id="GO:0016020">
    <property type="term" value="C:membrane"/>
    <property type="evidence" value="ECO:0007669"/>
    <property type="project" value="InterPro"/>
</dbReference>
<dbReference type="InterPro" id="IPR039421">
    <property type="entry name" value="Type_1_exporter"/>
</dbReference>
<dbReference type="EMBL" id="CAJJDM010000045">
    <property type="protein sequence ID" value="CAD8070447.1"/>
    <property type="molecule type" value="Genomic_DNA"/>
</dbReference>
<dbReference type="OMA" id="VFHIIPI"/>
<dbReference type="InterPro" id="IPR003439">
    <property type="entry name" value="ABC_transporter-like_ATP-bd"/>
</dbReference>
<feature type="transmembrane region" description="Helical" evidence="4">
    <location>
        <begin position="162"/>
        <end position="183"/>
    </location>
</feature>
<keyword evidence="8" id="KW-1185">Reference proteome</keyword>
<dbReference type="GO" id="GO:0016887">
    <property type="term" value="F:ATP hydrolysis activity"/>
    <property type="evidence" value="ECO:0007669"/>
    <property type="project" value="InterPro"/>
</dbReference>